<dbReference type="Gene3D" id="3.30.530.20">
    <property type="match status" value="1"/>
</dbReference>
<evidence type="ECO:0000313" key="1">
    <source>
        <dbReference type="EMBL" id="KAF2850104.1"/>
    </source>
</evidence>
<proteinExistence type="predicted"/>
<dbReference type="AlphaFoldDB" id="A0A6A7B4F7"/>
<dbReference type="PANTHER" id="PTHR36166">
    <property type="entry name" value="CHROMOSOME 9, WHOLE GENOME SHOTGUN SEQUENCE"/>
    <property type="match status" value="1"/>
</dbReference>
<dbReference type="OrthoDB" id="509124at2759"/>
<evidence type="ECO:0000313" key="2">
    <source>
        <dbReference type="Proteomes" id="UP000799423"/>
    </source>
</evidence>
<dbReference type="CDD" id="cd07822">
    <property type="entry name" value="SRPBCC_4"/>
    <property type="match status" value="1"/>
</dbReference>
<gene>
    <name evidence="1" type="ORF">T440DRAFT_468797</name>
</gene>
<dbReference type="Proteomes" id="UP000799423">
    <property type="component" value="Unassembled WGS sequence"/>
</dbReference>
<dbReference type="InterPro" id="IPR023393">
    <property type="entry name" value="START-like_dom_sf"/>
</dbReference>
<dbReference type="SUPFAM" id="SSF55961">
    <property type="entry name" value="Bet v1-like"/>
    <property type="match status" value="1"/>
</dbReference>
<name>A0A6A7B4F7_9PLEO</name>
<protein>
    <submittedName>
        <fullName evidence="1">Uncharacterized protein</fullName>
    </submittedName>
</protein>
<reference evidence="1" key="1">
    <citation type="submission" date="2020-01" db="EMBL/GenBank/DDBJ databases">
        <authorList>
            <consortium name="DOE Joint Genome Institute"/>
            <person name="Haridas S."/>
            <person name="Albert R."/>
            <person name="Binder M."/>
            <person name="Bloem J."/>
            <person name="Labutti K."/>
            <person name="Salamov A."/>
            <person name="Andreopoulos B."/>
            <person name="Baker S.E."/>
            <person name="Barry K."/>
            <person name="Bills G."/>
            <person name="Bluhm B.H."/>
            <person name="Cannon C."/>
            <person name="Castanera R."/>
            <person name="Culley D.E."/>
            <person name="Daum C."/>
            <person name="Ezra D."/>
            <person name="Gonzalez J.B."/>
            <person name="Henrissat B."/>
            <person name="Kuo A."/>
            <person name="Liang C."/>
            <person name="Lipzen A."/>
            <person name="Lutzoni F."/>
            <person name="Magnuson J."/>
            <person name="Mondo S."/>
            <person name="Nolan M."/>
            <person name="Ohm R."/>
            <person name="Pangilinan J."/>
            <person name="Park H.-J."/>
            <person name="Ramirez L."/>
            <person name="Alfaro M."/>
            <person name="Sun H."/>
            <person name="Tritt A."/>
            <person name="Yoshinaga Y."/>
            <person name="Zwiers L.-H."/>
            <person name="Turgeon B.G."/>
            <person name="Goodwin S.B."/>
            <person name="Spatafora J.W."/>
            <person name="Crous P.W."/>
            <person name="Grigoriev I.V."/>
        </authorList>
    </citation>
    <scope>NUCLEOTIDE SEQUENCE</scope>
    <source>
        <strain evidence="1">IPT5</strain>
    </source>
</reference>
<organism evidence="1 2">
    <name type="scientific">Plenodomus tracheiphilus IPT5</name>
    <dbReference type="NCBI Taxonomy" id="1408161"/>
    <lineage>
        <taxon>Eukaryota</taxon>
        <taxon>Fungi</taxon>
        <taxon>Dikarya</taxon>
        <taxon>Ascomycota</taxon>
        <taxon>Pezizomycotina</taxon>
        <taxon>Dothideomycetes</taxon>
        <taxon>Pleosporomycetidae</taxon>
        <taxon>Pleosporales</taxon>
        <taxon>Pleosporineae</taxon>
        <taxon>Leptosphaeriaceae</taxon>
        <taxon>Plenodomus</taxon>
    </lineage>
</organism>
<sequence>MKKKTPKINFSHIQVLDFPSYPKWHTTFINSILPKSPDLTPYDLQPGDILNVTVTGDPLVATVILNTPTELRWSGVLLGGTIKGQHYFRFEELEGGQGCRFCHGEEFTGIMSWVLGEGLVGVGRKKVFGLFDSYTKDVKKRVEALEDARLGKSSG</sequence>
<dbReference type="PANTHER" id="PTHR36166:SF1">
    <property type="entry name" value="SRPBCC DOMAIN-CONTAINING PROTEIN"/>
    <property type="match status" value="1"/>
</dbReference>
<accession>A0A6A7B4F7</accession>
<dbReference type="EMBL" id="MU006308">
    <property type="protein sequence ID" value="KAF2850104.1"/>
    <property type="molecule type" value="Genomic_DNA"/>
</dbReference>
<keyword evidence="2" id="KW-1185">Reference proteome</keyword>